<dbReference type="Proteomes" id="UP000240883">
    <property type="component" value="Unassembled WGS sequence"/>
</dbReference>
<protein>
    <submittedName>
        <fullName evidence="1">Uncharacterized protein</fullName>
    </submittedName>
</protein>
<accession>A0A2T2N093</accession>
<proteinExistence type="predicted"/>
<evidence type="ECO:0000313" key="1">
    <source>
        <dbReference type="EMBL" id="PSN58863.1"/>
    </source>
</evidence>
<keyword evidence="2" id="KW-1185">Reference proteome</keyword>
<sequence>MANGQIIVVDDIVGDDPKLEETASQLLGETVTIASEEVGSDFLMMDESVGAVLVKKQSAHGAFRVTGRGTQSEVPNIVTGPSEAGFVIVAIKAGQTGMCFGRPSIRRFSRMR</sequence>
<gene>
    <name evidence="1" type="ORF">BS50DRAFT_580402</name>
</gene>
<dbReference type="EMBL" id="KZ678186">
    <property type="protein sequence ID" value="PSN58863.1"/>
    <property type="molecule type" value="Genomic_DNA"/>
</dbReference>
<dbReference type="OrthoDB" id="3791178at2759"/>
<name>A0A2T2N093_CORCC</name>
<evidence type="ECO:0000313" key="2">
    <source>
        <dbReference type="Proteomes" id="UP000240883"/>
    </source>
</evidence>
<dbReference type="AlphaFoldDB" id="A0A2T2N093"/>
<reference evidence="1 2" key="1">
    <citation type="journal article" date="2018" name="Front. Microbiol.">
        <title>Genome-Wide Analysis of Corynespora cassiicola Leaf Fall Disease Putative Effectors.</title>
        <authorList>
            <person name="Lopez D."/>
            <person name="Ribeiro S."/>
            <person name="Label P."/>
            <person name="Fumanal B."/>
            <person name="Venisse J.S."/>
            <person name="Kohler A."/>
            <person name="de Oliveira R.R."/>
            <person name="Labutti K."/>
            <person name="Lipzen A."/>
            <person name="Lail K."/>
            <person name="Bauer D."/>
            <person name="Ohm R.A."/>
            <person name="Barry K.W."/>
            <person name="Spatafora J."/>
            <person name="Grigoriev I.V."/>
            <person name="Martin F.M."/>
            <person name="Pujade-Renaud V."/>
        </authorList>
    </citation>
    <scope>NUCLEOTIDE SEQUENCE [LARGE SCALE GENOMIC DNA]</scope>
    <source>
        <strain evidence="1 2">Philippines</strain>
    </source>
</reference>
<organism evidence="1 2">
    <name type="scientific">Corynespora cassiicola Philippines</name>
    <dbReference type="NCBI Taxonomy" id="1448308"/>
    <lineage>
        <taxon>Eukaryota</taxon>
        <taxon>Fungi</taxon>
        <taxon>Dikarya</taxon>
        <taxon>Ascomycota</taxon>
        <taxon>Pezizomycotina</taxon>
        <taxon>Dothideomycetes</taxon>
        <taxon>Pleosporomycetidae</taxon>
        <taxon>Pleosporales</taxon>
        <taxon>Corynesporascaceae</taxon>
        <taxon>Corynespora</taxon>
    </lineage>
</organism>